<dbReference type="Proteomes" id="UP000824533">
    <property type="component" value="Linkage Group LG01"/>
</dbReference>
<evidence type="ECO:0000313" key="2">
    <source>
        <dbReference type="Proteomes" id="UP000824533"/>
    </source>
</evidence>
<name>A0ACC1DK58_9NEOP</name>
<keyword evidence="2" id="KW-1185">Reference proteome</keyword>
<reference evidence="1 2" key="1">
    <citation type="journal article" date="2021" name="Front. Genet.">
        <title>Chromosome-Level Genome Assembly Reveals Significant Gene Expansion in the Toll and IMD Signaling Pathways of Dendrolimus kikuchii.</title>
        <authorList>
            <person name="Zhou J."/>
            <person name="Wu P."/>
            <person name="Xiong Z."/>
            <person name="Liu N."/>
            <person name="Zhao N."/>
            <person name="Ji M."/>
            <person name="Qiu Y."/>
            <person name="Yang B."/>
        </authorList>
    </citation>
    <scope>NUCLEOTIDE SEQUENCE [LARGE SCALE GENOMIC DNA]</scope>
    <source>
        <strain evidence="1">Ann1</strain>
    </source>
</reference>
<proteinExistence type="predicted"/>
<comment type="caution">
    <text evidence="1">The sequence shown here is derived from an EMBL/GenBank/DDBJ whole genome shotgun (WGS) entry which is preliminary data.</text>
</comment>
<gene>
    <name evidence="1" type="ORF">K1T71_000757</name>
</gene>
<accession>A0ACC1DK58</accession>
<dbReference type="EMBL" id="CM034387">
    <property type="protein sequence ID" value="KAJ0184334.1"/>
    <property type="molecule type" value="Genomic_DNA"/>
</dbReference>
<sequence>MVNCAVITCKRRSLTSNLKDHGVSYHTFPKNSPIREQWIKFCGQSKSWQPTKTSVICSEHFTLESFENTSDRRKLVDNAVPTVKFFFCKGGFRNKAFITITSSPLNVSNHTPAKMKDGDVSDLDTMLESSPMLQICRICLATGQKLYDMQMSDLSQYYNQLTGFNLMNEEEYPQMLCWECVYRLKNYMKFRKKAVCSHELMTEVLQTFERLTTQNLSSIDRHKHDLISKLEIQNIDIHMIESQETELPIVHKPVIDPLSDFVYEEDDAISLTDSDEEEFLNEYKDLLKLENDNLGTKNKETNLSTEKGELKTEIKVEVVKCEKVDVTLTGDHNFDSERNFDSDYNFDSNRHFDNDFDDVNDFAVKNEDVLNFDNSSNGSMDAALSELKSEKASSVGKIKKAVKAAAKNLKGPKKVQKKQVKKERKINLKRVPKMSRKERSELYFDKNLIEIVNIKVEDAIALVLKRRDSEHFKDSDFKCFECFKGFCDKGVYDTHLEYHSLKRGEFQCHVCKVRFPKKLSVRKHLNNHLLNYSCKLCGFTTKSRIGAKRHSEYHKKGTLYKCPHCDQKFEKHTSYLGHIRKKHPSDIVCVLCGCSFVSIKGLDHHKKLKHRFDDREVKDDGPLCVECNVRFISEDALIMHNHKRHNDNDISDKSDNEVPEKSNIVSDKQEKSKMEKEKKREKRLPPGKAKRKIKRPLKCEQCGLELSTIRAYYWHFRKEHPDKTRTQYFLGNNKYMCEICGRFFQKADILEDHIFTHTGVKIYKCDRCGKEFNTNLSLTIHMKIHELPPADANELHTGLRPFACDLCGKCFPTNSERKTHVEHAHFKKPWPKRNRAKDNVEGRRRQMVPNASTEVMQPQWGTGSESNGDDDESQVPKMFPNEPTLRKVWQQALGKADWTPKERSTICSAHFLPEDLYETKSGLRKVRNGAVPIIVKVIHNLDSQLEPVGMARLLPFREWQHIGSAFDVTNVYRRCKCVHQTIHKSLRMQALQRFYDRCWQSVQKLIESTNFTKLKHFQQKKIPAEPKVDRRRKPFLNDDLNETLFTIMDLSFEEQIAEIEKRRESANYKNSVFKCEECFKGFLDEHAYTTHMTRHTDQCGEHECEICKTHFKHPHALRKHITCSYVTTHRQTARLHERWHKGTKYRCPHCQDEFVKFTTYMGHIRIKHPSDFVCELCGYSFVSAKGIELHKKLKHRLDDAQIPEDGPYCDPCNVRFVSQEAYRRHLNANKGKTRRPRETKSKERKRELELEEKRVYPSQIRRAEGPIPCEQCGLQLEDSRAYHGHFRRMHPDKNRTNYPSMKSPCMCEVCGRMFQSYALLKDHTWVHTGERPFKCDSCDKSFRMKQRLVAHRRVHSQLKRTYVCTVCGKHFSTHSNRQRHMFIHTGLKPFKCEMCGKGFKHASEKRAHITYVHLKKPWPKRTRAKRRPDGRAGQMQPPPSLPTSGSEMDIQPIWPPCDPKLNEINSIMDDKPLYYNLKQVI</sequence>
<protein>
    <submittedName>
        <fullName evidence="1">Uncharacterized protein</fullName>
    </submittedName>
</protein>
<evidence type="ECO:0000313" key="1">
    <source>
        <dbReference type="EMBL" id="KAJ0184334.1"/>
    </source>
</evidence>
<organism evidence="1 2">
    <name type="scientific">Dendrolimus kikuchii</name>
    <dbReference type="NCBI Taxonomy" id="765133"/>
    <lineage>
        <taxon>Eukaryota</taxon>
        <taxon>Metazoa</taxon>
        <taxon>Ecdysozoa</taxon>
        <taxon>Arthropoda</taxon>
        <taxon>Hexapoda</taxon>
        <taxon>Insecta</taxon>
        <taxon>Pterygota</taxon>
        <taxon>Neoptera</taxon>
        <taxon>Endopterygota</taxon>
        <taxon>Lepidoptera</taxon>
        <taxon>Glossata</taxon>
        <taxon>Ditrysia</taxon>
        <taxon>Bombycoidea</taxon>
        <taxon>Lasiocampidae</taxon>
        <taxon>Dendrolimus</taxon>
    </lineage>
</organism>